<feature type="domain" description="Chemokine interleukin-8-like" evidence="3">
    <location>
        <begin position="31"/>
        <end position="77"/>
    </location>
</feature>
<dbReference type="Gene3D" id="2.40.50.40">
    <property type="match status" value="1"/>
</dbReference>
<dbReference type="SUPFAM" id="SSF54117">
    <property type="entry name" value="Interleukin 8-like chemokines"/>
    <property type="match status" value="1"/>
</dbReference>
<gene>
    <name evidence="4" type="ORF">HF521_018946</name>
</gene>
<dbReference type="AlphaFoldDB" id="A0A8T0BKW5"/>
<dbReference type="GO" id="GO:0005615">
    <property type="term" value="C:extracellular space"/>
    <property type="evidence" value="ECO:0007669"/>
    <property type="project" value="UniProtKB-KW"/>
</dbReference>
<dbReference type="Pfam" id="PF00048">
    <property type="entry name" value="IL8"/>
    <property type="match status" value="1"/>
</dbReference>
<evidence type="ECO:0000259" key="3">
    <source>
        <dbReference type="Pfam" id="PF00048"/>
    </source>
</evidence>
<name>A0A8T0BKW5_SILME</name>
<feature type="signal peptide" evidence="2">
    <location>
        <begin position="1"/>
        <end position="22"/>
    </location>
</feature>
<reference evidence="4" key="1">
    <citation type="submission" date="2020-08" db="EMBL/GenBank/DDBJ databases">
        <title>Chromosome-level assembly of Southern catfish (Silurus meridionalis) provides insights into visual adaptation to the nocturnal and benthic lifestyles.</title>
        <authorList>
            <person name="Zhang Y."/>
            <person name="Wang D."/>
            <person name="Peng Z."/>
        </authorList>
    </citation>
    <scope>NUCLEOTIDE SEQUENCE</scope>
    <source>
        <strain evidence="4">SWU-2019-XX</strain>
        <tissue evidence="4">Muscle</tissue>
    </source>
</reference>
<dbReference type="InterPro" id="IPR001811">
    <property type="entry name" value="Chemokine_IL8-like_dom"/>
</dbReference>
<keyword evidence="1" id="KW-0202">Cytokine</keyword>
<accession>A0A8T0BKW5</accession>
<dbReference type="GO" id="GO:0006955">
    <property type="term" value="P:immune response"/>
    <property type="evidence" value="ECO:0007669"/>
    <property type="project" value="InterPro"/>
</dbReference>
<evidence type="ECO:0000256" key="1">
    <source>
        <dbReference type="ARBA" id="ARBA00022514"/>
    </source>
</evidence>
<dbReference type="OrthoDB" id="8890527at2759"/>
<dbReference type="InterPro" id="IPR036048">
    <property type="entry name" value="Interleukin_8-like_sf"/>
</dbReference>
<dbReference type="Proteomes" id="UP000606274">
    <property type="component" value="Unassembled WGS sequence"/>
</dbReference>
<evidence type="ECO:0000256" key="2">
    <source>
        <dbReference type="SAM" id="SignalP"/>
    </source>
</evidence>
<keyword evidence="2" id="KW-0732">Signal</keyword>
<proteinExistence type="predicted"/>
<keyword evidence="5" id="KW-1185">Reference proteome</keyword>
<sequence length="83" mass="9386">MKMSFVFLLLGFFLIMAHDSGATVPDPHPVSCCFKFFSGKIPPQHILNMKQTDRQCAQQGFIVSTPKFSRLCVRENPKKPNSL</sequence>
<comment type="caution">
    <text evidence="4">The sequence shown here is derived from an EMBL/GenBank/DDBJ whole genome shotgun (WGS) entry which is preliminary data.</text>
</comment>
<evidence type="ECO:0000313" key="4">
    <source>
        <dbReference type="EMBL" id="KAF7707728.1"/>
    </source>
</evidence>
<dbReference type="GO" id="GO:0008009">
    <property type="term" value="F:chemokine activity"/>
    <property type="evidence" value="ECO:0007669"/>
    <property type="project" value="InterPro"/>
</dbReference>
<dbReference type="EMBL" id="JABFDY010000005">
    <property type="protein sequence ID" value="KAF7707728.1"/>
    <property type="molecule type" value="Genomic_DNA"/>
</dbReference>
<protein>
    <recommendedName>
        <fullName evidence="3">Chemokine interleukin-8-like domain-containing protein</fullName>
    </recommendedName>
</protein>
<evidence type="ECO:0000313" key="5">
    <source>
        <dbReference type="Proteomes" id="UP000606274"/>
    </source>
</evidence>
<organism evidence="4 5">
    <name type="scientific">Silurus meridionalis</name>
    <name type="common">Southern catfish</name>
    <name type="synonym">Silurus soldatovi meridionalis</name>
    <dbReference type="NCBI Taxonomy" id="175797"/>
    <lineage>
        <taxon>Eukaryota</taxon>
        <taxon>Metazoa</taxon>
        <taxon>Chordata</taxon>
        <taxon>Craniata</taxon>
        <taxon>Vertebrata</taxon>
        <taxon>Euteleostomi</taxon>
        <taxon>Actinopterygii</taxon>
        <taxon>Neopterygii</taxon>
        <taxon>Teleostei</taxon>
        <taxon>Ostariophysi</taxon>
        <taxon>Siluriformes</taxon>
        <taxon>Siluridae</taxon>
        <taxon>Silurus</taxon>
    </lineage>
</organism>
<feature type="chain" id="PRO_5035877340" description="Chemokine interleukin-8-like domain-containing protein" evidence="2">
    <location>
        <begin position="23"/>
        <end position="83"/>
    </location>
</feature>